<evidence type="ECO:0000313" key="3">
    <source>
        <dbReference type="Proteomes" id="UP001213309"/>
    </source>
</evidence>
<gene>
    <name evidence="2" type="ORF">POZ24_00785</name>
</gene>
<dbReference type="EMBL" id="JAQNSG010000001">
    <property type="protein sequence ID" value="MDC1878553.1"/>
    <property type="molecule type" value="Genomic_DNA"/>
</dbReference>
<accession>A0AAW6GKJ8</accession>
<feature type="region of interest" description="Disordered" evidence="1">
    <location>
        <begin position="1"/>
        <end position="58"/>
    </location>
</feature>
<organism evidence="2 3">
    <name type="scientific">Bacteroides uniformis</name>
    <dbReference type="NCBI Taxonomy" id="820"/>
    <lineage>
        <taxon>Bacteria</taxon>
        <taxon>Pseudomonadati</taxon>
        <taxon>Bacteroidota</taxon>
        <taxon>Bacteroidia</taxon>
        <taxon>Bacteroidales</taxon>
        <taxon>Bacteroidaceae</taxon>
        <taxon>Bacteroides</taxon>
    </lineage>
</organism>
<dbReference type="AlphaFoldDB" id="A0AAW6GKJ8"/>
<name>A0AAW6GKJ8_BACUN</name>
<feature type="compositionally biased region" description="Basic and acidic residues" evidence="1">
    <location>
        <begin position="30"/>
        <end position="43"/>
    </location>
</feature>
<evidence type="ECO:0000256" key="1">
    <source>
        <dbReference type="SAM" id="MobiDB-lite"/>
    </source>
</evidence>
<dbReference type="Proteomes" id="UP001213309">
    <property type="component" value="Unassembled WGS sequence"/>
</dbReference>
<evidence type="ECO:0008006" key="4">
    <source>
        <dbReference type="Google" id="ProtNLM"/>
    </source>
</evidence>
<comment type="caution">
    <text evidence="2">The sequence shown here is derived from an EMBL/GenBank/DDBJ whole genome shotgun (WGS) entry which is preliminary data.</text>
</comment>
<evidence type="ECO:0000313" key="2">
    <source>
        <dbReference type="EMBL" id="MDC1878553.1"/>
    </source>
</evidence>
<dbReference type="RefSeq" id="WP_196072700.1">
    <property type="nucleotide sequence ID" value="NZ_JADPCT010000297.1"/>
</dbReference>
<reference evidence="2" key="1">
    <citation type="submission" date="2022-10" db="EMBL/GenBank/DDBJ databases">
        <title>Human gut microbiome strain richness.</title>
        <authorList>
            <person name="Chen-Liaw A."/>
        </authorList>
    </citation>
    <scope>NUCLEOTIDE SEQUENCE</scope>
    <source>
        <strain evidence="2">1001713st2_A4_1001713B170214_170313</strain>
    </source>
</reference>
<sequence length="58" mass="6883">MNEFTKKKISKTMTGRKKSATHKKHISQSLKDRKLTNEHKENISKSMKLVYKKKKDVH</sequence>
<protein>
    <recommendedName>
        <fullName evidence="4">50S ribosomal protein L35</fullName>
    </recommendedName>
</protein>
<proteinExistence type="predicted"/>
<feature type="compositionally biased region" description="Basic residues" evidence="1">
    <location>
        <begin position="7"/>
        <end position="26"/>
    </location>
</feature>